<gene>
    <name evidence="2" type="ORF">OG994_25505</name>
</gene>
<feature type="transmembrane region" description="Helical" evidence="1">
    <location>
        <begin position="108"/>
        <end position="129"/>
    </location>
</feature>
<evidence type="ECO:0000256" key="1">
    <source>
        <dbReference type="SAM" id="Phobius"/>
    </source>
</evidence>
<feature type="transmembrane region" description="Helical" evidence="1">
    <location>
        <begin position="82"/>
        <end position="102"/>
    </location>
</feature>
<keyword evidence="1" id="KW-0812">Transmembrane</keyword>
<dbReference type="RefSeq" id="WP_328851201.1">
    <property type="nucleotide sequence ID" value="NZ_CP108084.1"/>
</dbReference>
<keyword evidence="1" id="KW-0472">Membrane</keyword>
<evidence type="ECO:0000313" key="2">
    <source>
        <dbReference type="EMBL" id="WUP48897.1"/>
    </source>
</evidence>
<organism evidence="2 3">
    <name type="scientific">Micromonospora globbae</name>
    <dbReference type="NCBI Taxonomy" id="1894969"/>
    <lineage>
        <taxon>Bacteria</taxon>
        <taxon>Bacillati</taxon>
        <taxon>Actinomycetota</taxon>
        <taxon>Actinomycetes</taxon>
        <taxon>Micromonosporales</taxon>
        <taxon>Micromonosporaceae</taxon>
        <taxon>Micromonospora</taxon>
    </lineage>
</organism>
<protein>
    <submittedName>
        <fullName evidence="2">Uncharacterized protein</fullName>
    </submittedName>
</protein>
<reference evidence="2" key="1">
    <citation type="submission" date="2022-10" db="EMBL/GenBank/DDBJ databases">
        <title>The complete genomes of actinobacterial strains from the NBC collection.</title>
        <authorList>
            <person name="Joergensen T.S."/>
            <person name="Alvarez Arevalo M."/>
            <person name="Sterndorff E.B."/>
            <person name="Faurdal D."/>
            <person name="Vuksanovic O."/>
            <person name="Mourched A.-S."/>
            <person name="Charusanti P."/>
            <person name="Shaw S."/>
            <person name="Blin K."/>
            <person name="Weber T."/>
        </authorList>
    </citation>
    <scope>NUCLEOTIDE SEQUENCE</scope>
    <source>
        <strain evidence="2">NBC_00256</strain>
    </source>
</reference>
<proteinExistence type="predicted"/>
<accession>A0ABZ1S6A2</accession>
<dbReference type="EMBL" id="CP108084">
    <property type="protein sequence ID" value="WUP48897.1"/>
    <property type="molecule type" value="Genomic_DNA"/>
</dbReference>
<name>A0ABZ1S6A2_9ACTN</name>
<dbReference type="Proteomes" id="UP001432190">
    <property type="component" value="Chromosome"/>
</dbReference>
<keyword evidence="3" id="KW-1185">Reference proteome</keyword>
<keyword evidence="1" id="KW-1133">Transmembrane helix</keyword>
<sequence length="146" mass="15293">MTRSQLARIQTRRPAVVARRIVGTPAEVAATVALVRDSGRLLSMTTPQQIPGTTNRVTVTVRFLDNRRPAPAPVRRLRRGPVVAAVAVPAVGAVVAVGYLAAQLVQAVRAAFPLILGGVLVLVVIALLLRSSGRCCPGLHCPGCGH</sequence>
<evidence type="ECO:0000313" key="3">
    <source>
        <dbReference type="Proteomes" id="UP001432190"/>
    </source>
</evidence>